<evidence type="ECO:0000313" key="2">
    <source>
        <dbReference type="Proteomes" id="UP000887572"/>
    </source>
</evidence>
<accession>A0A914H0U9</accession>
<evidence type="ECO:0000256" key="1">
    <source>
        <dbReference type="SAM" id="MobiDB-lite"/>
    </source>
</evidence>
<feature type="region of interest" description="Disordered" evidence="1">
    <location>
        <begin position="43"/>
        <end position="89"/>
    </location>
</feature>
<dbReference type="AlphaFoldDB" id="A0A914H0U9"/>
<name>A0A914H0U9_GLORO</name>
<protein>
    <submittedName>
        <fullName evidence="3">Uncharacterized protein</fullName>
    </submittedName>
</protein>
<organism evidence="2 3">
    <name type="scientific">Globodera rostochiensis</name>
    <name type="common">Golden nematode worm</name>
    <name type="synonym">Heterodera rostochiensis</name>
    <dbReference type="NCBI Taxonomy" id="31243"/>
    <lineage>
        <taxon>Eukaryota</taxon>
        <taxon>Metazoa</taxon>
        <taxon>Ecdysozoa</taxon>
        <taxon>Nematoda</taxon>
        <taxon>Chromadorea</taxon>
        <taxon>Rhabditida</taxon>
        <taxon>Tylenchina</taxon>
        <taxon>Tylenchomorpha</taxon>
        <taxon>Tylenchoidea</taxon>
        <taxon>Heteroderidae</taxon>
        <taxon>Heteroderinae</taxon>
        <taxon>Globodera</taxon>
    </lineage>
</organism>
<proteinExistence type="predicted"/>
<evidence type="ECO:0000313" key="3">
    <source>
        <dbReference type="WBParaSite" id="Gr19_v10_g12994.t1"/>
    </source>
</evidence>
<keyword evidence="2" id="KW-1185">Reference proteome</keyword>
<reference evidence="3" key="1">
    <citation type="submission" date="2022-11" db="UniProtKB">
        <authorList>
            <consortium name="WormBaseParasite"/>
        </authorList>
    </citation>
    <scope>IDENTIFICATION</scope>
</reference>
<dbReference type="Proteomes" id="UP000887572">
    <property type="component" value="Unplaced"/>
</dbReference>
<dbReference type="WBParaSite" id="Gr19_v10_g12994.t1">
    <property type="protein sequence ID" value="Gr19_v10_g12994.t1"/>
    <property type="gene ID" value="Gr19_v10_g12994"/>
</dbReference>
<sequence>MGDKTWIEKEEKVARALGVHRATIKKWKCHLGISTSAAYHSLTSDEDSVGVGESGTQSSEEDVDQNDGHFSDIAPSSMELPKKGGPPRSKLCTRLEIENEIARKLGTTRALIYKWKKMVENSQKTIYYSEKEKRELIKQFYEIKKKKIKENKASNKRKIEDEVLQQLDISRRRIYRWKKELGQISETFYFLRN</sequence>